<protein>
    <submittedName>
        <fullName evidence="4">Protein-disulfide isomerase</fullName>
    </submittedName>
</protein>
<keyword evidence="2" id="KW-0812">Transmembrane</keyword>
<evidence type="ECO:0000256" key="2">
    <source>
        <dbReference type="SAM" id="Phobius"/>
    </source>
</evidence>
<evidence type="ECO:0000313" key="5">
    <source>
        <dbReference type="Proteomes" id="UP001257739"/>
    </source>
</evidence>
<dbReference type="SUPFAM" id="SSF52833">
    <property type="entry name" value="Thioredoxin-like"/>
    <property type="match status" value="1"/>
</dbReference>
<gene>
    <name evidence="4" type="ORF">J2X11_002361</name>
</gene>
<feature type="domain" description="Thioredoxin-like fold" evidence="3">
    <location>
        <begin position="87"/>
        <end position="249"/>
    </location>
</feature>
<organism evidence="4 5">
    <name type="scientific">Aeromicrobium panaciterrae</name>
    <dbReference type="NCBI Taxonomy" id="363861"/>
    <lineage>
        <taxon>Bacteria</taxon>
        <taxon>Bacillati</taxon>
        <taxon>Actinomycetota</taxon>
        <taxon>Actinomycetes</taxon>
        <taxon>Propionibacteriales</taxon>
        <taxon>Nocardioidaceae</taxon>
        <taxon>Aeromicrobium</taxon>
    </lineage>
</organism>
<dbReference type="EMBL" id="JAVDWH010000001">
    <property type="protein sequence ID" value="MDR7087522.1"/>
    <property type="molecule type" value="Genomic_DNA"/>
</dbReference>
<evidence type="ECO:0000313" key="4">
    <source>
        <dbReference type="EMBL" id="MDR7087522.1"/>
    </source>
</evidence>
<proteinExistence type="predicted"/>
<dbReference type="Pfam" id="PF13462">
    <property type="entry name" value="Thioredoxin_4"/>
    <property type="match status" value="1"/>
</dbReference>
<evidence type="ECO:0000256" key="1">
    <source>
        <dbReference type="SAM" id="MobiDB-lite"/>
    </source>
</evidence>
<dbReference type="GO" id="GO:0016853">
    <property type="term" value="F:isomerase activity"/>
    <property type="evidence" value="ECO:0007669"/>
    <property type="project" value="UniProtKB-KW"/>
</dbReference>
<sequence length="253" mass="27286">MANERQERAARAEQMRKEREKADRKQRNLISIAIVTVVIALIAVGGYAVKSANDKNKTNTELIAPKNVNADYGFVYDAEAAGGEAGKNPVKVILTEDFQCPACLSFEQQSSVFLNDLVKKGEITIEYRPISFLDGSSANEYSSRALNAALCVLDKGGIEKYKIMHDLLYANQPDEGTAGPDDAALIETAKAAGVTGIDSCVISKRFGPWIEDAYEKLADDGFKGTPWVRIGGKDVKAPTPAGLQQAIDAAKKA</sequence>
<keyword evidence="4" id="KW-0413">Isomerase</keyword>
<keyword evidence="2" id="KW-1133">Transmembrane helix</keyword>
<evidence type="ECO:0000259" key="3">
    <source>
        <dbReference type="Pfam" id="PF13462"/>
    </source>
</evidence>
<keyword evidence="5" id="KW-1185">Reference proteome</keyword>
<feature type="transmembrane region" description="Helical" evidence="2">
    <location>
        <begin position="29"/>
        <end position="49"/>
    </location>
</feature>
<dbReference type="InterPro" id="IPR012336">
    <property type="entry name" value="Thioredoxin-like_fold"/>
</dbReference>
<accession>A0ABU1UQS1</accession>
<dbReference type="Proteomes" id="UP001257739">
    <property type="component" value="Unassembled WGS sequence"/>
</dbReference>
<reference evidence="4 5" key="1">
    <citation type="submission" date="2023-07" db="EMBL/GenBank/DDBJ databases">
        <title>Sorghum-associated microbial communities from plants grown in Nebraska, USA.</title>
        <authorList>
            <person name="Schachtman D."/>
        </authorList>
    </citation>
    <scope>NUCLEOTIDE SEQUENCE [LARGE SCALE GENOMIC DNA]</scope>
    <source>
        <strain evidence="4 5">BE248</strain>
    </source>
</reference>
<comment type="caution">
    <text evidence="4">The sequence shown here is derived from an EMBL/GenBank/DDBJ whole genome shotgun (WGS) entry which is preliminary data.</text>
</comment>
<name>A0ABU1UQS1_9ACTN</name>
<dbReference type="CDD" id="cd02972">
    <property type="entry name" value="DsbA_family"/>
    <property type="match status" value="1"/>
</dbReference>
<feature type="region of interest" description="Disordered" evidence="1">
    <location>
        <begin position="1"/>
        <end position="22"/>
    </location>
</feature>
<keyword evidence="2" id="KW-0472">Membrane</keyword>
<dbReference type="RefSeq" id="WP_309971306.1">
    <property type="nucleotide sequence ID" value="NZ_JAVDWH010000001.1"/>
</dbReference>
<dbReference type="Gene3D" id="3.40.30.10">
    <property type="entry name" value="Glutaredoxin"/>
    <property type="match status" value="1"/>
</dbReference>
<dbReference type="InterPro" id="IPR036249">
    <property type="entry name" value="Thioredoxin-like_sf"/>
</dbReference>